<proteinExistence type="predicted"/>
<accession>A0A511QTT5</accession>
<gene>
    <name evidence="2" type="ORF">VSU01S_26920</name>
</gene>
<name>A0A511QTT5_9VIBR</name>
<dbReference type="PROSITE" id="PS50883">
    <property type="entry name" value="EAL"/>
    <property type="match status" value="1"/>
</dbReference>
<dbReference type="Gene3D" id="3.20.20.450">
    <property type="entry name" value="EAL domain"/>
    <property type="match status" value="1"/>
</dbReference>
<dbReference type="Proteomes" id="UP000321113">
    <property type="component" value="Unassembled WGS sequence"/>
</dbReference>
<dbReference type="OrthoDB" id="9804751at2"/>
<feature type="domain" description="EAL" evidence="1">
    <location>
        <begin position="1"/>
        <end position="159"/>
    </location>
</feature>
<dbReference type="AlphaFoldDB" id="A0A511QTT5"/>
<evidence type="ECO:0000259" key="1">
    <source>
        <dbReference type="PROSITE" id="PS50883"/>
    </source>
</evidence>
<dbReference type="InterPro" id="IPR035919">
    <property type="entry name" value="EAL_sf"/>
</dbReference>
<evidence type="ECO:0000313" key="3">
    <source>
        <dbReference type="Proteomes" id="UP000321113"/>
    </source>
</evidence>
<protein>
    <recommendedName>
        <fullName evidence="1">EAL domain-containing protein</fullName>
    </recommendedName>
</protein>
<dbReference type="InterPro" id="IPR001633">
    <property type="entry name" value="EAL_dom"/>
</dbReference>
<dbReference type="EMBL" id="BJXK01000011">
    <property type="protein sequence ID" value="GEM80447.1"/>
    <property type="molecule type" value="Genomic_DNA"/>
</dbReference>
<evidence type="ECO:0000313" key="2">
    <source>
        <dbReference type="EMBL" id="GEM80447.1"/>
    </source>
</evidence>
<sequence>MVDLLLDHSRLLLNNVTGYINFSHDCIINGLPLYLPPDNIVIEVLEGDSPSTELIEAIKDLHAKGYQIALDDFIPSPEWEPVIPFISIIKIDIKQYSLFDSHLFIQANKHLNIRFIAEKIEHEHQYLQALNAGFDLFQGYYLAMPEMFEKHVLNESYPLWYRQVYQDLNHEVLSSETVYELPNTIAANEALQNPQHQFIAFAGNRSSISNK</sequence>
<keyword evidence="3" id="KW-1185">Reference proteome</keyword>
<comment type="caution">
    <text evidence="2">The sequence shown here is derived from an EMBL/GenBank/DDBJ whole genome shotgun (WGS) entry which is preliminary data.</text>
</comment>
<organism evidence="2 3">
    <name type="scientific">Vibrio superstes NBRC 103154</name>
    <dbReference type="NCBI Taxonomy" id="1219062"/>
    <lineage>
        <taxon>Bacteria</taxon>
        <taxon>Pseudomonadati</taxon>
        <taxon>Pseudomonadota</taxon>
        <taxon>Gammaproteobacteria</taxon>
        <taxon>Vibrionales</taxon>
        <taxon>Vibrionaceae</taxon>
        <taxon>Vibrio</taxon>
    </lineage>
</organism>
<dbReference type="SUPFAM" id="SSF141868">
    <property type="entry name" value="EAL domain-like"/>
    <property type="match status" value="1"/>
</dbReference>
<reference evidence="2 3" key="1">
    <citation type="submission" date="2019-07" db="EMBL/GenBank/DDBJ databases">
        <title>Whole genome shotgun sequence of Vibrio superstes NBRC 103154.</title>
        <authorList>
            <person name="Hosoyama A."/>
            <person name="Uohara A."/>
            <person name="Ohji S."/>
            <person name="Ichikawa N."/>
        </authorList>
    </citation>
    <scope>NUCLEOTIDE SEQUENCE [LARGE SCALE GENOMIC DNA]</scope>
    <source>
        <strain evidence="2 3">NBRC 103154</strain>
    </source>
</reference>